<evidence type="ECO:0000256" key="1">
    <source>
        <dbReference type="ARBA" id="ARBA00022441"/>
    </source>
</evidence>
<gene>
    <name evidence="3" type="ORF">SCF082_LOCUS7776</name>
</gene>
<evidence type="ECO:0000256" key="2">
    <source>
        <dbReference type="ARBA" id="ARBA00022737"/>
    </source>
</evidence>
<dbReference type="Pfam" id="PF24681">
    <property type="entry name" value="Kelch_KLHDC2_KLHL20_DRC7"/>
    <property type="match status" value="1"/>
</dbReference>
<protein>
    <submittedName>
        <fullName evidence="3">Kelch-like protein 12 (CUL3-interacting protein 1)</fullName>
    </submittedName>
</protein>
<reference evidence="3 4" key="1">
    <citation type="submission" date="2024-02" db="EMBL/GenBank/DDBJ databases">
        <authorList>
            <person name="Chen Y."/>
            <person name="Shah S."/>
            <person name="Dougan E. K."/>
            <person name="Thang M."/>
            <person name="Chan C."/>
        </authorList>
    </citation>
    <scope>NUCLEOTIDE SEQUENCE [LARGE SCALE GENOMIC DNA]</scope>
</reference>
<dbReference type="SMART" id="SM00612">
    <property type="entry name" value="Kelch"/>
    <property type="match status" value="6"/>
</dbReference>
<dbReference type="Gene3D" id="2.120.10.80">
    <property type="entry name" value="Kelch-type beta propeller"/>
    <property type="match status" value="2"/>
</dbReference>
<dbReference type="InterPro" id="IPR015915">
    <property type="entry name" value="Kelch-typ_b-propeller"/>
</dbReference>
<dbReference type="Pfam" id="PF01344">
    <property type="entry name" value="Kelch_1"/>
    <property type="match status" value="3"/>
</dbReference>
<dbReference type="PANTHER" id="PTHR24412">
    <property type="entry name" value="KELCH PROTEIN"/>
    <property type="match status" value="1"/>
</dbReference>
<dbReference type="SUPFAM" id="SSF117281">
    <property type="entry name" value="Kelch motif"/>
    <property type="match status" value="2"/>
</dbReference>
<dbReference type="Proteomes" id="UP001642464">
    <property type="component" value="Unassembled WGS sequence"/>
</dbReference>
<evidence type="ECO:0000313" key="4">
    <source>
        <dbReference type="Proteomes" id="UP001642464"/>
    </source>
</evidence>
<name>A0ABP0ILS7_9DINO</name>
<keyword evidence="1" id="KW-0880">Kelch repeat</keyword>
<dbReference type="PANTHER" id="PTHR24412:SF489">
    <property type="entry name" value="RING FINGER DOMAIN AND KELCH REPEAT-CONTAINING PROTEIN DDB_G0271372"/>
    <property type="match status" value="1"/>
</dbReference>
<comment type="caution">
    <text evidence="3">The sequence shown here is derived from an EMBL/GenBank/DDBJ whole genome shotgun (WGS) entry which is preliminary data.</text>
</comment>
<sequence length="397" mass="43157">MEFAGRDWQLQIENLKDEVRALKESVITKGFLSEDFFLSYLHRIRFQRVCQQHPWKHCPDEKEVGLWSVLQAGLSKAVLGFAGVAAVGALCRASRELGAEASKAKKAVDCLAAGGRGQVFICGGYDGSRLLSEVHRFDPKANSWGSVPALPVPREASVAAVLGGQIVVCGGFDGQRQLDQAVRFDPMAGTWQELPPMHCRRSGATAAVVQGHGLVVCGGFDGEEYLSSVERLTDHWEMLPSMTFSREGASCAELWGKVYVCGGNDGANTLKEVERFNFEVGQWEALPPMLVRRDGPAAAALSGRIWVCGGFDGQQSLSLSSIECFDPHRGFWRKLRSMLSRRAGAACAVVSGQLYICGGYDGAQNLQECERLDPAQGMWELLPSMPRRCGYCAGASS</sequence>
<evidence type="ECO:0000313" key="3">
    <source>
        <dbReference type="EMBL" id="CAK9003541.1"/>
    </source>
</evidence>
<organism evidence="3 4">
    <name type="scientific">Durusdinium trenchii</name>
    <dbReference type="NCBI Taxonomy" id="1381693"/>
    <lineage>
        <taxon>Eukaryota</taxon>
        <taxon>Sar</taxon>
        <taxon>Alveolata</taxon>
        <taxon>Dinophyceae</taxon>
        <taxon>Suessiales</taxon>
        <taxon>Symbiodiniaceae</taxon>
        <taxon>Durusdinium</taxon>
    </lineage>
</organism>
<dbReference type="InterPro" id="IPR006652">
    <property type="entry name" value="Kelch_1"/>
</dbReference>
<dbReference type="EMBL" id="CAXAMM010004446">
    <property type="protein sequence ID" value="CAK9003541.1"/>
    <property type="molecule type" value="Genomic_DNA"/>
</dbReference>
<keyword evidence="4" id="KW-1185">Reference proteome</keyword>
<proteinExistence type="predicted"/>
<keyword evidence="2" id="KW-0677">Repeat</keyword>
<accession>A0ABP0ILS7</accession>